<proteinExistence type="predicted"/>
<dbReference type="SUPFAM" id="SSF56672">
    <property type="entry name" value="DNA/RNA polymerases"/>
    <property type="match status" value="1"/>
</dbReference>
<dbReference type="InterPro" id="IPR043502">
    <property type="entry name" value="DNA/RNA_pol_sf"/>
</dbReference>
<gene>
    <name evidence="2" type="primary">LOC107774968</name>
</gene>
<organism evidence="2">
    <name type="scientific">Nicotiana tabacum</name>
    <name type="common">Common tobacco</name>
    <dbReference type="NCBI Taxonomy" id="4097"/>
    <lineage>
        <taxon>Eukaryota</taxon>
        <taxon>Viridiplantae</taxon>
        <taxon>Streptophyta</taxon>
        <taxon>Embryophyta</taxon>
        <taxon>Tracheophyta</taxon>
        <taxon>Spermatophyta</taxon>
        <taxon>Magnoliopsida</taxon>
        <taxon>eudicotyledons</taxon>
        <taxon>Gunneridae</taxon>
        <taxon>Pentapetalae</taxon>
        <taxon>asterids</taxon>
        <taxon>lamiids</taxon>
        <taxon>Solanales</taxon>
        <taxon>Solanaceae</taxon>
        <taxon>Nicotianoideae</taxon>
        <taxon>Nicotianeae</taxon>
        <taxon>Nicotiana</taxon>
    </lineage>
</organism>
<dbReference type="OMA" id="EVVAWEN"/>
<name>A0A1S3YDP4_TOBAC</name>
<dbReference type="PROSITE" id="PS50878">
    <property type="entry name" value="RT_POL"/>
    <property type="match status" value="1"/>
</dbReference>
<dbReference type="KEGG" id="nta:107774968"/>
<dbReference type="STRING" id="4097.A0A1S3YDP4"/>
<dbReference type="Pfam" id="PF00078">
    <property type="entry name" value="RVT_1"/>
    <property type="match status" value="1"/>
</dbReference>
<dbReference type="AlphaFoldDB" id="A0A1S3YDP4"/>
<dbReference type="PANTHER" id="PTHR33116">
    <property type="entry name" value="REVERSE TRANSCRIPTASE ZINC-BINDING DOMAIN-CONTAINING PROTEIN-RELATED-RELATED"/>
    <property type="match status" value="1"/>
</dbReference>
<feature type="domain" description="Reverse transcriptase" evidence="1">
    <location>
        <begin position="1"/>
        <end position="201"/>
    </location>
</feature>
<sequence length="328" mass="37742">MTTPNSIKKEIVKFYKSLMGNVVASLPAISKETMKNGPKLTHEQQLSLCVEVMIELRFPRRFQDWVLTCVKIVSYSIVVNREPSVPFLAAKGLRQGDPISYFLFAIVMKYLSRSLKGFQKDKEYKYHHRCSKLGITHLSFADDLLLFARGDIPYVTQLQQCLNQFYRASRLQANQTKSFIYYGGVTQVVKDEMQQIFGYSRGELPVKYLEVPLSTKKMSFAQWQPLIEKTVARISSWTAKKLSYAGKIQLVQSVMFGIQAYWSQLFLIPSKFIKIIEAYCRSYVWSGYNVITRRSLVTWEKMCTPMSAGGLNLINLKLWNMAVAAKNH</sequence>
<dbReference type="InterPro" id="IPR000477">
    <property type="entry name" value="RT_dom"/>
</dbReference>
<protein>
    <recommendedName>
        <fullName evidence="1">Reverse transcriptase domain-containing protein</fullName>
    </recommendedName>
</protein>
<dbReference type="OrthoDB" id="7978815at2759"/>
<dbReference type="PaxDb" id="4097-A0A1S3YDP4"/>
<evidence type="ECO:0000259" key="1">
    <source>
        <dbReference type="PROSITE" id="PS50878"/>
    </source>
</evidence>
<accession>A0A1S3YDP4</accession>
<evidence type="ECO:0000313" key="2">
    <source>
        <dbReference type="RefSeq" id="XP_016450118.1"/>
    </source>
</evidence>
<reference evidence="2" key="1">
    <citation type="submission" date="2025-08" db="UniProtKB">
        <authorList>
            <consortium name="RefSeq"/>
        </authorList>
    </citation>
    <scope>IDENTIFICATION</scope>
</reference>
<dbReference type="PANTHER" id="PTHR33116:SF66">
    <property type="entry name" value="REVERSE TRANSCRIPTASE ZINC-BINDING DOMAIN-CONTAINING PROTEIN"/>
    <property type="match status" value="1"/>
</dbReference>
<dbReference type="RefSeq" id="XP_016450118.1">
    <property type="nucleotide sequence ID" value="XM_016594632.1"/>
</dbReference>